<dbReference type="GO" id="GO:0005737">
    <property type="term" value="C:cytoplasm"/>
    <property type="evidence" value="ECO:0007669"/>
    <property type="project" value="UniProtKB-ARBA"/>
</dbReference>
<dbReference type="Pfam" id="PF13424">
    <property type="entry name" value="TPR_12"/>
    <property type="match status" value="1"/>
</dbReference>
<dbReference type="SMART" id="SM00028">
    <property type="entry name" value="TPR"/>
    <property type="match status" value="5"/>
</dbReference>
<dbReference type="Pfam" id="PF10579">
    <property type="entry name" value="Rapsyn_N"/>
    <property type="match status" value="1"/>
</dbReference>
<dbReference type="SUPFAM" id="SSF57850">
    <property type="entry name" value="RING/U-box"/>
    <property type="match status" value="1"/>
</dbReference>
<dbReference type="GO" id="GO:0008270">
    <property type="term" value="F:zinc ion binding"/>
    <property type="evidence" value="ECO:0007669"/>
    <property type="project" value="UniProtKB-KW"/>
</dbReference>
<dbReference type="InterPro" id="IPR019568">
    <property type="entry name" value="Rapsyn_myristoylation/link_N"/>
</dbReference>
<reference evidence="5 6" key="1">
    <citation type="submission" date="2018-04" db="EMBL/GenBank/DDBJ databases">
        <title>The genome of golden apple snail Pomacea canaliculata provides insight into stress tolerance and invasive adaptation.</title>
        <authorList>
            <person name="Liu C."/>
            <person name="Liu B."/>
            <person name="Ren Y."/>
            <person name="Zhang Y."/>
            <person name="Wang H."/>
            <person name="Li S."/>
            <person name="Jiang F."/>
            <person name="Yin L."/>
            <person name="Zhang G."/>
            <person name="Qian W."/>
            <person name="Fan W."/>
        </authorList>
    </citation>
    <scope>NUCLEOTIDE SEQUENCE [LARGE SCALE GENOMIC DNA]</scope>
    <source>
        <strain evidence="5">SZHN2017</strain>
        <tissue evidence="5">Muscle</tissue>
    </source>
</reference>
<dbReference type="GO" id="GO:1900075">
    <property type="term" value="P:positive regulation of neuromuscular synaptic transmission"/>
    <property type="evidence" value="ECO:0007669"/>
    <property type="project" value="TreeGrafter"/>
</dbReference>
<dbReference type="SUPFAM" id="SSF48452">
    <property type="entry name" value="TPR-like"/>
    <property type="match status" value="1"/>
</dbReference>
<dbReference type="GO" id="GO:0043495">
    <property type="term" value="F:protein-membrane adaptor activity"/>
    <property type="evidence" value="ECO:0007669"/>
    <property type="project" value="InterPro"/>
</dbReference>
<dbReference type="Gene3D" id="3.30.40.10">
    <property type="entry name" value="Zinc/RING finger domain, C3HC4 (zinc finger)"/>
    <property type="match status" value="1"/>
</dbReference>
<dbReference type="GO" id="GO:0033130">
    <property type="term" value="F:acetylcholine receptor binding"/>
    <property type="evidence" value="ECO:0007669"/>
    <property type="project" value="InterPro"/>
</dbReference>
<keyword evidence="2" id="KW-0862">Zinc</keyword>
<organism evidence="5 6">
    <name type="scientific">Pomacea canaliculata</name>
    <name type="common">Golden apple snail</name>
    <dbReference type="NCBI Taxonomy" id="400727"/>
    <lineage>
        <taxon>Eukaryota</taxon>
        <taxon>Metazoa</taxon>
        <taxon>Spiralia</taxon>
        <taxon>Lophotrochozoa</taxon>
        <taxon>Mollusca</taxon>
        <taxon>Gastropoda</taxon>
        <taxon>Caenogastropoda</taxon>
        <taxon>Architaenioglossa</taxon>
        <taxon>Ampullarioidea</taxon>
        <taxon>Ampullariidae</taxon>
        <taxon>Pomacea</taxon>
    </lineage>
</organism>
<dbReference type="STRING" id="400727.A0A2T7P4W6"/>
<evidence type="ECO:0000256" key="3">
    <source>
        <dbReference type="PROSITE-ProRule" id="PRU00175"/>
    </source>
</evidence>
<dbReference type="InterPro" id="IPR001841">
    <property type="entry name" value="Znf_RING"/>
</dbReference>
<keyword evidence="6" id="KW-1185">Reference proteome</keyword>
<gene>
    <name evidence="5" type="ORF">C0Q70_11052</name>
</gene>
<dbReference type="InterPro" id="IPR011990">
    <property type="entry name" value="TPR-like_helical_dom_sf"/>
</dbReference>
<evidence type="ECO:0000256" key="2">
    <source>
        <dbReference type="ARBA" id="ARBA00022833"/>
    </source>
</evidence>
<keyword evidence="1 3" id="KW-0863">Zinc-finger</keyword>
<accession>A0A2T7P4W6</accession>
<dbReference type="AlphaFoldDB" id="A0A2T7P4W6"/>
<dbReference type="OMA" id="ALRCSHI"/>
<comment type="caution">
    <text evidence="5">The sequence shown here is derived from an EMBL/GenBank/DDBJ whole genome shotgun (WGS) entry which is preliminary data.</text>
</comment>
<sequence>MGQRLARRERERGARLYHQQRAEEAVEKWNHSLTRLRDPRDKFTVNGDLCRALCELGKFREALEHAGQQCGLAADIEDPAMTAEAYLNMAVCNLRSCEFSKAVSYCRSAMQAQPEGNPLLGSLHLCLGDAFLGLSEFQKAWNNYSRAQALAQSTSDRVLAMHVQASMSAVYTALNDHDSAISCCTTAQQLADEVSRARPSPEVAGAVARFRRRLATVIAHPYRKIGRYNEAMDYCEDAMKVALLRGDRPVQAECLFIFADIHRKRCDFERARPRYESAHSIMTETGERLGQARVLGGLAKVASSLGQPDKAIELNEKALAIAQKIGNKLEMLRCHARLQVLYDVTGDASLSHRHGSVVRQLCDEMDLFCGVCDDILGTTPENVEPLTCGHFIHARCVMHLARSTLGRSGRPRPCPACRRRASANPLLPSDVMALT</sequence>
<dbReference type="GO" id="GO:0007271">
    <property type="term" value="P:synaptic transmission, cholinergic"/>
    <property type="evidence" value="ECO:0007669"/>
    <property type="project" value="TreeGrafter"/>
</dbReference>
<dbReference type="InterPro" id="IPR019734">
    <property type="entry name" value="TPR_rpt"/>
</dbReference>
<evidence type="ECO:0000259" key="4">
    <source>
        <dbReference type="PROSITE" id="PS50089"/>
    </source>
</evidence>
<evidence type="ECO:0000313" key="5">
    <source>
        <dbReference type="EMBL" id="PVD28464.1"/>
    </source>
</evidence>
<dbReference type="GO" id="GO:0005886">
    <property type="term" value="C:plasma membrane"/>
    <property type="evidence" value="ECO:0007669"/>
    <property type="project" value="TreeGrafter"/>
</dbReference>
<keyword evidence="1 3" id="KW-0479">Metal-binding</keyword>
<name>A0A2T7P4W6_POMCA</name>
<proteinExistence type="predicted"/>
<dbReference type="SMART" id="SM00184">
    <property type="entry name" value="RING"/>
    <property type="match status" value="1"/>
</dbReference>
<dbReference type="PANTHER" id="PTHR46574">
    <property type="entry name" value="43 KDA RECEPTOR-ASSOCIATED PROTEIN OF THE SYNAPSE"/>
    <property type="match status" value="1"/>
</dbReference>
<protein>
    <recommendedName>
        <fullName evidence="4">RING-type domain-containing protein</fullName>
    </recommendedName>
</protein>
<dbReference type="EMBL" id="PZQS01000006">
    <property type="protein sequence ID" value="PVD28464.1"/>
    <property type="molecule type" value="Genomic_DNA"/>
</dbReference>
<dbReference type="GO" id="GO:0031594">
    <property type="term" value="C:neuromuscular junction"/>
    <property type="evidence" value="ECO:0007669"/>
    <property type="project" value="TreeGrafter"/>
</dbReference>
<feature type="domain" description="RING-type" evidence="4">
    <location>
        <begin position="369"/>
        <end position="418"/>
    </location>
</feature>
<dbReference type="PROSITE" id="PS50089">
    <property type="entry name" value="ZF_RING_2"/>
    <property type="match status" value="1"/>
</dbReference>
<evidence type="ECO:0000256" key="1">
    <source>
        <dbReference type="ARBA" id="ARBA00022771"/>
    </source>
</evidence>
<dbReference type="Gene3D" id="1.25.40.10">
    <property type="entry name" value="Tetratricopeptide repeat domain"/>
    <property type="match status" value="2"/>
</dbReference>
<dbReference type="InterPro" id="IPR013083">
    <property type="entry name" value="Znf_RING/FYVE/PHD"/>
</dbReference>
<dbReference type="Proteomes" id="UP000245119">
    <property type="component" value="Linkage Group LG6"/>
</dbReference>
<dbReference type="PANTHER" id="PTHR46574:SF1">
    <property type="entry name" value="43 KDA RECEPTOR-ASSOCIATED PROTEIN OF THE SYNAPSE"/>
    <property type="match status" value="1"/>
</dbReference>
<dbReference type="OrthoDB" id="10040854at2759"/>
<evidence type="ECO:0000313" key="6">
    <source>
        <dbReference type="Proteomes" id="UP000245119"/>
    </source>
</evidence>
<dbReference type="InterPro" id="IPR052480">
    <property type="entry name" value="RAPsyn"/>
</dbReference>